<comment type="similarity">
    <text evidence="4">Belongs to the MT-A70-like family.</text>
</comment>
<dbReference type="PANTHER" id="PTHR12829:SF7">
    <property type="entry name" value="N6-ADENOSINE-METHYLTRANSFERASE CATALYTIC SUBUNIT"/>
    <property type="match status" value="1"/>
</dbReference>
<organism evidence="5 6">
    <name type="scientific">Xenorhabdus littoralis</name>
    <dbReference type="NCBI Taxonomy" id="2582835"/>
    <lineage>
        <taxon>Bacteria</taxon>
        <taxon>Pseudomonadati</taxon>
        <taxon>Pseudomonadota</taxon>
        <taxon>Gammaproteobacteria</taxon>
        <taxon>Enterobacterales</taxon>
        <taxon>Morganellaceae</taxon>
        <taxon>Xenorhabdus</taxon>
    </lineage>
</organism>
<dbReference type="GO" id="GO:0032259">
    <property type="term" value="P:methylation"/>
    <property type="evidence" value="ECO:0007669"/>
    <property type="project" value="UniProtKB-KW"/>
</dbReference>
<keyword evidence="3" id="KW-0949">S-adenosyl-L-methionine</keyword>
<keyword evidence="1 5" id="KW-0489">Methyltransferase</keyword>
<dbReference type="InterPro" id="IPR029063">
    <property type="entry name" value="SAM-dependent_MTases_sf"/>
</dbReference>
<accession>A0ABU4SQ95</accession>
<dbReference type="PROSITE" id="PS00092">
    <property type="entry name" value="N6_MTASE"/>
    <property type="match status" value="1"/>
</dbReference>
<dbReference type="PROSITE" id="PS51143">
    <property type="entry name" value="MT_A70"/>
    <property type="match status" value="1"/>
</dbReference>
<dbReference type="PANTHER" id="PTHR12829">
    <property type="entry name" value="N6-ADENOSINE-METHYLTRANSFERASE"/>
    <property type="match status" value="1"/>
</dbReference>
<comment type="caution">
    <text evidence="5">The sequence shown here is derived from an EMBL/GenBank/DDBJ whole genome shotgun (WGS) entry which is preliminary data.</text>
</comment>
<keyword evidence="6" id="KW-1185">Reference proteome</keyword>
<keyword evidence="2" id="KW-0808">Transferase</keyword>
<evidence type="ECO:0000256" key="4">
    <source>
        <dbReference type="PROSITE-ProRule" id="PRU00489"/>
    </source>
</evidence>
<evidence type="ECO:0000256" key="3">
    <source>
        <dbReference type="ARBA" id="ARBA00022691"/>
    </source>
</evidence>
<evidence type="ECO:0000313" key="5">
    <source>
        <dbReference type="EMBL" id="MDX8000808.1"/>
    </source>
</evidence>
<proteinExistence type="inferred from homology"/>
<evidence type="ECO:0000256" key="1">
    <source>
        <dbReference type="ARBA" id="ARBA00022603"/>
    </source>
</evidence>
<dbReference type="EMBL" id="VCDP01000087">
    <property type="protein sequence ID" value="MDX8000808.1"/>
    <property type="molecule type" value="Genomic_DNA"/>
</dbReference>
<dbReference type="InterPro" id="IPR002052">
    <property type="entry name" value="DNA_methylase_N6_adenine_CS"/>
</dbReference>
<dbReference type="InterPro" id="IPR007757">
    <property type="entry name" value="MT-A70-like"/>
</dbReference>
<name>A0ABU4SQ95_9GAMM</name>
<reference evidence="6" key="1">
    <citation type="journal article" date="2024" name="Toxins">
        <title>Genome Sequence Analysis of Native Xenorhabdus Strains Isolated from Entomopathogenic Nematodes in Argentina.</title>
        <authorList>
            <person name="Palma L."/>
            <person name="Frizzo L."/>
            <person name="Kaiser S."/>
            <person name="Berry C."/>
            <person name="Caballero P."/>
            <person name="Bode H.B."/>
            <person name="Del Valle E.E."/>
        </authorList>
    </citation>
    <scope>NUCLEOTIDE SEQUENCE [LARGE SCALE GENOMIC DNA]</scope>
    <source>
        <strain evidence="6">Reich</strain>
    </source>
</reference>
<dbReference type="SUPFAM" id="SSF53335">
    <property type="entry name" value="S-adenosyl-L-methionine-dependent methyltransferases"/>
    <property type="match status" value="1"/>
</dbReference>
<dbReference type="GO" id="GO:0008168">
    <property type="term" value="F:methyltransferase activity"/>
    <property type="evidence" value="ECO:0007669"/>
    <property type="project" value="UniProtKB-KW"/>
</dbReference>
<evidence type="ECO:0000313" key="6">
    <source>
        <dbReference type="Proteomes" id="UP001271640"/>
    </source>
</evidence>
<dbReference type="Proteomes" id="UP001271640">
    <property type="component" value="Unassembled WGS sequence"/>
</dbReference>
<sequence length="216" mass="24995">MEQKYSLILCDPPWQYNNASSNGAACNHYTTTDFYSLTRLPIEQIAADNSVLCMWYTGNFTAEAMKLVKAWGFTVKTMKLFTWVKLNKLAMDRIDKAIQEERLFDSWDFMELLNTETRMNGGNYTHSNTEDVLIAIRGNGLPRQNASVKQVIYSCLGEHSQKPREAHHRLEQLYGDVPRIELFARESVNGWHTWGNESPMNNIEFINGIKYEKNQI</sequence>
<evidence type="ECO:0000256" key="2">
    <source>
        <dbReference type="ARBA" id="ARBA00022679"/>
    </source>
</evidence>
<protein>
    <submittedName>
        <fullName evidence="5">DNA methyltransferase</fullName>
    </submittedName>
</protein>
<gene>
    <name evidence="5" type="ORF">FE394_16845</name>
</gene>
<dbReference type="Pfam" id="PF05063">
    <property type="entry name" value="MT-A70"/>
    <property type="match status" value="2"/>
</dbReference>